<evidence type="ECO:0000313" key="5">
    <source>
        <dbReference type="EMBL" id="KAF9486711.1"/>
    </source>
</evidence>
<dbReference type="InterPro" id="IPR038765">
    <property type="entry name" value="Papain-like_cys_pep_sf"/>
</dbReference>
<evidence type="ECO:0000256" key="3">
    <source>
        <dbReference type="ARBA" id="ARBA00022801"/>
    </source>
</evidence>
<dbReference type="GO" id="GO:0006508">
    <property type="term" value="P:proteolysis"/>
    <property type="evidence" value="ECO:0007669"/>
    <property type="project" value="UniProtKB-KW"/>
</dbReference>
<dbReference type="EMBL" id="MU154988">
    <property type="protein sequence ID" value="KAF9486711.1"/>
    <property type="molecule type" value="Genomic_DNA"/>
</dbReference>
<dbReference type="GO" id="GO:0019783">
    <property type="term" value="F:ubiquitin-like protein peptidase activity"/>
    <property type="evidence" value="ECO:0007669"/>
    <property type="project" value="UniProtKB-ARBA"/>
</dbReference>
<dbReference type="Proteomes" id="UP000807025">
    <property type="component" value="Unassembled WGS sequence"/>
</dbReference>
<dbReference type="SUPFAM" id="SSF54001">
    <property type="entry name" value="Cysteine proteinases"/>
    <property type="match status" value="1"/>
</dbReference>
<dbReference type="InterPro" id="IPR003653">
    <property type="entry name" value="Peptidase_C48_C"/>
</dbReference>
<evidence type="ECO:0000256" key="2">
    <source>
        <dbReference type="ARBA" id="ARBA00022670"/>
    </source>
</evidence>
<evidence type="ECO:0000313" key="6">
    <source>
        <dbReference type="Proteomes" id="UP000807025"/>
    </source>
</evidence>
<protein>
    <submittedName>
        <fullName evidence="5">Cysteine proteinase</fullName>
    </submittedName>
</protein>
<dbReference type="OrthoDB" id="3253684at2759"/>
<keyword evidence="2" id="KW-0645">Protease</keyword>
<dbReference type="Pfam" id="PF02902">
    <property type="entry name" value="Peptidase_C48"/>
    <property type="match status" value="1"/>
</dbReference>
<gene>
    <name evidence="5" type="ORF">BDN71DRAFT_1594807</name>
</gene>
<reference evidence="5" key="1">
    <citation type="submission" date="2020-11" db="EMBL/GenBank/DDBJ databases">
        <authorList>
            <consortium name="DOE Joint Genome Institute"/>
            <person name="Ahrendt S."/>
            <person name="Riley R."/>
            <person name="Andreopoulos W."/>
            <person name="Labutti K."/>
            <person name="Pangilinan J."/>
            <person name="Ruiz-Duenas F.J."/>
            <person name="Barrasa J.M."/>
            <person name="Sanchez-Garcia M."/>
            <person name="Camarero S."/>
            <person name="Miyauchi S."/>
            <person name="Serrano A."/>
            <person name="Linde D."/>
            <person name="Babiker R."/>
            <person name="Drula E."/>
            <person name="Ayuso-Fernandez I."/>
            <person name="Pacheco R."/>
            <person name="Padilla G."/>
            <person name="Ferreira P."/>
            <person name="Barriuso J."/>
            <person name="Kellner H."/>
            <person name="Castanera R."/>
            <person name="Alfaro M."/>
            <person name="Ramirez L."/>
            <person name="Pisabarro A.G."/>
            <person name="Kuo A."/>
            <person name="Tritt A."/>
            <person name="Lipzen A."/>
            <person name="He G."/>
            <person name="Yan M."/>
            <person name="Ng V."/>
            <person name="Cullen D."/>
            <person name="Martin F."/>
            <person name="Rosso M.-N."/>
            <person name="Henrissat B."/>
            <person name="Hibbett D."/>
            <person name="Martinez A.T."/>
            <person name="Grigoriev I.V."/>
        </authorList>
    </citation>
    <scope>NUCLEOTIDE SEQUENCE</scope>
    <source>
        <strain evidence="5">ATCC 90797</strain>
    </source>
</reference>
<comment type="similarity">
    <text evidence="1">Belongs to the peptidase C48 family.</text>
</comment>
<dbReference type="Gene3D" id="3.40.395.10">
    <property type="entry name" value="Adenoviral Proteinase, Chain A"/>
    <property type="match status" value="1"/>
</dbReference>
<dbReference type="PROSITE" id="PS50600">
    <property type="entry name" value="ULP_PROTEASE"/>
    <property type="match status" value="1"/>
</dbReference>
<dbReference type="GO" id="GO:0008234">
    <property type="term" value="F:cysteine-type peptidase activity"/>
    <property type="evidence" value="ECO:0007669"/>
    <property type="project" value="InterPro"/>
</dbReference>
<accession>A0A9P6CZQ8</accession>
<comment type="caution">
    <text evidence="5">The sequence shown here is derived from an EMBL/GenBank/DDBJ whole genome shotgun (WGS) entry which is preliminary data.</text>
</comment>
<dbReference type="AlphaFoldDB" id="A0A9P6CZQ8"/>
<evidence type="ECO:0000259" key="4">
    <source>
        <dbReference type="PROSITE" id="PS50600"/>
    </source>
</evidence>
<evidence type="ECO:0000256" key="1">
    <source>
        <dbReference type="ARBA" id="ARBA00005234"/>
    </source>
</evidence>
<organism evidence="5 6">
    <name type="scientific">Pleurotus eryngii</name>
    <name type="common">Boletus of the steppes</name>
    <dbReference type="NCBI Taxonomy" id="5323"/>
    <lineage>
        <taxon>Eukaryota</taxon>
        <taxon>Fungi</taxon>
        <taxon>Dikarya</taxon>
        <taxon>Basidiomycota</taxon>
        <taxon>Agaricomycotina</taxon>
        <taxon>Agaricomycetes</taxon>
        <taxon>Agaricomycetidae</taxon>
        <taxon>Agaricales</taxon>
        <taxon>Pleurotineae</taxon>
        <taxon>Pleurotaceae</taxon>
        <taxon>Pleurotus</taxon>
    </lineage>
</organism>
<sequence>MASTMGPQRNSKVARSLFGDFRLREDNLTVDEEVASFLSSIHYAGPDSNGSPNLPRSVGKLVVDQESSRLLNTPDAWLDDVCINAGASWLQRLLSDTALPSCDTSRRCAIFNTHDLLRAGPSTTDEYLWRHVSATQYWTKDVWVIPIHRPSPESHWVLCVAHPHSHRMFLFDSFGQRHSWTRNIEDVMKLLTRLVLVANRSGHPCRVITEGWIARPVCIKAMQTNGYDCGVWVLAAIAATLRGFHVPGFPEGDISKIRSASYKGILAQPIYTRVRHT</sequence>
<keyword evidence="3" id="KW-0378">Hydrolase</keyword>
<feature type="domain" description="Ubiquitin-like protease family profile" evidence="4">
    <location>
        <begin position="61"/>
        <end position="240"/>
    </location>
</feature>
<name>A0A9P6CZQ8_PLEER</name>
<proteinExistence type="inferred from homology"/>
<keyword evidence="6" id="KW-1185">Reference proteome</keyword>